<dbReference type="Proteomes" id="UP000479710">
    <property type="component" value="Unassembled WGS sequence"/>
</dbReference>
<organism evidence="1 2">
    <name type="scientific">Oryza meyeriana var. granulata</name>
    <dbReference type="NCBI Taxonomy" id="110450"/>
    <lineage>
        <taxon>Eukaryota</taxon>
        <taxon>Viridiplantae</taxon>
        <taxon>Streptophyta</taxon>
        <taxon>Embryophyta</taxon>
        <taxon>Tracheophyta</taxon>
        <taxon>Spermatophyta</taxon>
        <taxon>Magnoliopsida</taxon>
        <taxon>Liliopsida</taxon>
        <taxon>Poales</taxon>
        <taxon>Poaceae</taxon>
        <taxon>BOP clade</taxon>
        <taxon>Oryzoideae</taxon>
        <taxon>Oryzeae</taxon>
        <taxon>Oryzinae</taxon>
        <taxon>Oryza</taxon>
        <taxon>Oryza meyeriana</taxon>
    </lineage>
</organism>
<name>A0A6G1C7Z0_9ORYZ</name>
<dbReference type="AlphaFoldDB" id="A0A6G1C7Z0"/>
<accession>A0A6G1C7Z0</accession>
<sequence length="93" mass="10072">MTRSCPLPRCDVRQMNAKLCIAEPTLEHAPPSLAGSLRCIVVVIHPSPPQRRRHLSDKLPINASSTASSSKRCAMAMSVPSAHFIGLTAMNRP</sequence>
<proteinExistence type="predicted"/>
<reference evidence="1 2" key="1">
    <citation type="submission" date="2019-11" db="EMBL/GenBank/DDBJ databases">
        <title>Whole genome sequence of Oryza granulata.</title>
        <authorList>
            <person name="Li W."/>
        </authorList>
    </citation>
    <scope>NUCLEOTIDE SEQUENCE [LARGE SCALE GENOMIC DNA]</scope>
    <source>
        <strain evidence="2">cv. Menghai</strain>
        <tissue evidence="1">Leaf</tissue>
    </source>
</reference>
<keyword evidence="2" id="KW-1185">Reference proteome</keyword>
<evidence type="ECO:0000313" key="1">
    <source>
        <dbReference type="EMBL" id="KAF0896322.1"/>
    </source>
</evidence>
<gene>
    <name evidence="1" type="ORF">E2562_021859</name>
</gene>
<evidence type="ECO:0000313" key="2">
    <source>
        <dbReference type="Proteomes" id="UP000479710"/>
    </source>
</evidence>
<dbReference type="EMBL" id="SPHZ02000010">
    <property type="protein sequence ID" value="KAF0896322.1"/>
    <property type="molecule type" value="Genomic_DNA"/>
</dbReference>
<protein>
    <submittedName>
        <fullName evidence="1">Uncharacterized protein</fullName>
    </submittedName>
</protein>
<comment type="caution">
    <text evidence="1">The sequence shown here is derived from an EMBL/GenBank/DDBJ whole genome shotgun (WGS) entry which is preliminary data.</text>
</comment>